<dbReference type="InterPro" id="IPR012551">
    <property type="entry name" value="DUF1707_SHOCT-like"/>
</dbReference>
<dbReference type="PANTHER" id="PTHR40763">
    <property type="entry name" value="MEMBRANE PROTEIN-RELATED"/>
    <property type="match status" value="1"/>
</dbReference>
<evidence type="ECO:0000256" key="4">
    <source>
        <dbReference type="ARBA" id="ARBA00023136"/>
    </source>
</evidence>
<keyword evidence="2 5" id="KW-0812">Transmembrane</keyword>
<feature type="transmembrane region" description="Helical" evidence="5">
    <location>
        <begin position="114"/>
        <end position="141"/>
    </location>
</feature>
<feature type="domain" description="TM2" evidence="6">
    <location>
        <begin position="86"/>
        <end position="137"/>
    </location>
</feature>
<evidence type="ECO:0000256" key="2">
    <source>
        <dbReference type="ARBA" id="ARBA00022692"/>
    </source>
</evidence>
<evidence type="ECO:0000256" key="3">
    <source>
        <dbReference type="ARBA" id="ARBA00022989"/>
    </source>
</evidence>
<comment type="caution">
    <text evidence="8">The sequence shown here is derived from an EMBL/GenBank/DDBJ whole genome shotgun (WGS) entry which is preliminary data.</text>
</comment>
<evidence type="ECO:0000259" key="7">
    <source>
        <dbReference type="Pfam" id="PF08044"/>
    </source>
</evidence>
<evidence type="ECO:0000256" key="5">
    <source>
        <dbReference type="SAM" id="Phobius"/>
    </source>
</evidence>
<dbReference type="OrthoDB" id="2004788at2"/>
<accession>A0A4Q7IZ46</accession>
<dbReference type="GO" id="GO:0016020">
    <property type="term" value="C:membrane"/>
    <property type="evidence" value="ECO:0007669"/>
    <property type="project" value="UniProtKB-SubCell"/>
</dbReference>
<feature type="transmembrane region" description="Helical" evidence="5">
    <location>
        <begin position="90"/>
        <end position="108"/>
    </location>
</feature>
<dbReference type="InterPro" id="IPR007829">
    <property type="entry name" value="TM2"/>
</dbReference>
<dbReference type="Pfam" id="PF05154">
    <property type="entry name" value="TM2"/>
    <property type="match status" value="1"/>
</dbReference>
<keyword evidence="9" id="KW-1185">Reference proteome</keyword>
<gene>
    <name evidence="8" type="ORF">EWH70_30430</name>
</gene>
<keyword evidence="4 5" id="KW-0472">Membrane</keyword>
<proteinExistence type="predicted"/>
<dbReference type="Pfam" id="PF08044">
    <property type="entry name" value="DUF1707"/>
    <property type="match status" value="1"/>
</dbReference>
<protein>
    <submittedName>
        <fullName evidence="8">DUF1707 domain-containing protein</fullName>
    </submittedName>
</protein>
<evidence type="ECO:0000313" key="9">
    <source>
        <dbReference type="Proteomes" id="UP000292003"/>
    </source>
</evidence>
<evidence type="ECO:0000259" key="6">
    <source>
        <dbReference type="Pfam" id="PF05154"/>
    </source>
</evidence>
<evidence type="ECO:0000313" key="8">
    <source>
        <dbReference type="EMBL" id="RZQ60300.1"/>
    </source>
</evidence>
<dbReference type="AlphaFoldDB" id="A0A4Q7IZ46"/>
<organism evidence="8 9">
    <name type="scientific">Amycolatopsis suaedae</name>
    <dbReference type="NCBI Taxonomy" id="2510978"/>
    <lineage>
        <taxon>Bacteria</taxon>
        <taxon>Bacillati</taxon>
        <taxon>Actinomycetota</taxon>
        <taxon>Actinomycetes</taxon>
        <taxon>Pseudonocardiales</taxon>
        <taxon>Pseudonocardiaceae</taxon>
        <taxon>Amycolatopsis</taxon>
    </lineage>
</organism>
<feature type="domain" description="DUF1707" evidence="7">
    <location>
        <begin position="7"/>
        <end position="59"/>
    </location>
</feature>
<dbReference type="EMBL" id="SFCC01000018">
    <property type="protein sequence ID" value="RZQ60300.1"/>
    <property type="molecule type" value="Genomic_DNA"/>
</dbReference>
<comment type="subcellular location">
    <subcellularLocation>
        <location evidence="1">Membrane</location>
        <topology evidence="1">Multi-pass membrane protein</topology>
    </subcellularLocation>
</comment>
<name>A0A4Q7IZ46_9PSEU</name>
<reference evidence="8 9" key="1">
    <citation type="submission" date="2019-02" db="EMBL/GenBank/DDBJ databases">
        <title>Draft genome sequence of Amycolatopsis sp. 8-3EHSu isolated from roots of Suaeda maritima.</title>
        <authorList>
            <person name="Duangmal K."/>
            <person name="Chantavorakit T."/>
        </authorList>
    </citation>
    <scope>NUCLEOTIDE SEQUENCE [LARGE SCALE GENOMIC DNA]</scope>
    <source>
        <strain evidence="8 9">8-3EHSu</strain>
    </source>
</reference>
<dbReference type="RefSeq" id="WP_130479000.1">
    <property type="nucleotide sequence ID" value="NZ_SFCC01000018.1"/>
</dbReference>
<dbReference type="Proteomes" id="UP000292003">
    <property type="component" value="Unassembled WGS sequence"/>
</dbReference>
<sequence length="154" mass="16034">MSGSDSTRLSTADREDAVSVLGGHFAEGRLTADEYEERVTATLAAKTRGELRALFVDLPPPHPVALGTHVPAPPPPAAVVPVTTSEKSKIVAGVLQIALPFGVGRFYTGHTGLAVAQLLVCLFTFGAAAIWPVIDGILLLIRGGVDAQGRRLAT</sequence>
<dbReference type="PANTHER" id="PTHR40763:SF4">
    <property type="entry name" value="DUF1707 DOMAIN-CONTAINING PROTEIN"/>
    <property type="match status" value="1"/>
</dbReference>
<keyword evidence="3 5" id="KW-1133">Transmembrane helix</keyword>
<evidence type="ECO:0000256" key="1">
    <source>
        <dbReference type="ARBA" id="ARBA00004141"/>
    </source>
</evidence>